<gene>
    <name evidence="1" type="ORF">S01H4_57815</name>
</gene>
<feature type="non-terminal residue" evidence="1">
    <location>
        <position position="1"/>
    </location>
</feature>
<reference evidence="1" key="1">
    <citation type="journal article" date="2014" name="Front. Microbiol.">
        <title>High frequency of phylogenetically diverse reductive dehalogenase-homologous genes in deep subseafloor sedimentary metagenomes.</title>
        <authorList>
            <person name="Kawai M."/>
            <person name="Futagami T."/>
            <person name="Toyoda A."/>
            <person name="Takaki Y."/>
            <person name="Nishi S."/>
            <person name="Hori S."/>
            <person name="Arai W."/>
            <person name="Tsubouchi T."/>
            <person name="Morono Y."/>
            <person name="Uchiyama I."/>
            <person name="Ito T."/>
            <person name="Fujiyama A."/>
            <person name="Inagaki F."/>
            <person name="Takami H."/>
        </authorList>
    </citation>
    <scope>NUCLEOTIDE SEQUENCE</scope>
    <source>
        <strain evidence="1">Expedition CK06-06</strain>
    </source>
</reference>
<sequence>RGLEGRDVEDVREYIDNNSEKYRRMVDWIAKDLGVSTLRYQTMDDMVKAIGLPKEKLCLYCWTGQCPGATRPKPLTEILEVKSQPTKRPVDTKVTV</sequence>
<protein>
    <recommendedName>
        <fullName evidence="2">Amidophosphoribosyltransferase</fullName>
    </recommendedName>
</protein>
<dbReference type="AlphaFoldDB" id="X1DZ03"/>
<dbReference type="EMBL" id="BART01033697">
    <property type="protein sequence ID" value="GAH10139.1"/>
    <property type="molecule type" value="Genomic_DNA"/>
</dbReference>
<comment type="caution">
    <text evidence="1">The sequence shown here is derived from an EMBL/GenBank/DDBJ whole genome shotgun (WGS) entry which is preliminary data.</text>
</comment>
<evidence type="ECO:0008006" key="2">
    <source>
        <dbReference type="Google" id="ProtNLM"/>
    </source>
</evidence>
<name>X1DZ03_9ZZZZ</name>
<proteinExistence type="predicted"/>
<accession>X1DZ03</accession>
<organism evidence="1">
    <name type="scientific">marine sediment metagenome</name>
    <dbReference type="NCBI Taxonomy" id="412755"/>
    <lineage>
        <taxon>unclassified sequences</taxon>
        <taxon>metagenomes</taxon>
        <taxon>ecological metagenomes</taxon>
    </lineage>
</organism>
<evidence type="ECO:0000313" key="1">
    <source>
        <dbReference type="EMBL" id="GAH10139.1"/>
    </source>
</evidence>